<dbReference type="PANTHER" id="PTHR10344:SF4">
    <property type="entry name" value="UMP-CMP KINASE 2, MITOCHONDRIAL"/>
    <property type="match status" value="1"/>
</dbReference>
<evidence type="ECO:0000259" key="9">
    <source>
        <dbReference type="Pfam" id="PF02223"/>
    </source>
</evidence>
<evidence type="ECO:0000256" key="1">
    <source>
        <dbReference type="ARBA" id="ARBA00009776"/>
    </source>
</evidence>
<feature type="binding site" evidence="8">
    <location>
        <begin position="11"/>
        <end position="18"/>
    </location>
    <ligand>
        <name>ATP</name>
        <dbReference type="ChEBI" id="CHEBI:30616"/>
    </ligand>
</feature>
<dbReference type="HAMAP" id="MF_00165">
    <property type="entry name" value="Thymidylate_kinase"/>
    <property type="match status" value="1"/>
</dbReference>
<dbReference type="CDD" id="cd01672">
    <property type="entry name" value="TMPK"/>
    <property type="match status" value="1"/>
</dbReference>
<keyword evidence="6 8" id="KW-0067">ATP-binding</keyword>
<comment type="catalytic activity">
    <reaction evidence="7 8">
        <text>dTMP + ATP = dTDP + ADP</text>
        <dbReference type="Rhea" id="RHEA:13517"/>
        <dbReference type="ChEBI" id="CHEBI:30616"/>
        <dbReference type="ChEBI" id="CHEBI:58369"/>
        <dbReference type="ChEBI" id="CHEBI:63528"/>
        <dbReference type="ChEBI" id="CHEBI:456216"/>
        <dbReference type="EC" id="2.7.4.9"/>
    </reaction>
</comment>
<proteinExistence type="inferred from homology"/>
<comment type="caution">
    <text evidence="10">The sequence shown here is derived from an EMBL/GenBank/DDBJ whole genome shotgun (WGS) entry which is preliminary data.</text>
</comment>
<keyword evidence="2 8" id="KW-0808">Transferase</keyword>
<keyword evidence="3 8" id="KW-0545">Nucleotide biosynthesis</keyword>
<evidence type="ECO:0000313" key="10">
    <source>
        <dbReference type="EMBL" id="HGZ11477.1"/>
    </source>
</evidence>
<keyword evidence="5 8" id="KW-0418">Kinase</keyword>
<dbReference type="NCBIfam" id="TIGR00041">
    <property type="entry name" value="DTMP_kinase"/>
    <property type="match status" value="1"/>
</dbReference>
<dbReference type="GO" id="GO:0005829">
    <property type="term" value="C:cytosol"/>
    <property type="evidence" value="ECO:0007669"/>
    <property type="project" value="TreeGrafter"/>
</dbReference>
<dbReference type="InterPro" id="IPR018094">
    <property type="entry name" value="Thymidylate_kinase"/>
</dbReference>
<name>A0A7C5ELP5_9BACT</name>
<dbReference type="PANTHER" id="PTHR10344">
    <property type="entry name" value="THYMIDYLATE KINASE"/>
    <property type="match status" value="1"/>
</dbReference>
<dbReference type="EC" id="2.7.4.9" evidence="8"/>
<protein>
    <recommendedName>
        <fullName evidence="8">Thymidylate kinase</fullName>
        <ecNumber evidence="8">2.7.4.9</ecNumber>
    </recommendedName>
    <alternativeName>
        <fullName evidence="8">dTMP kinase</fullName>
    </alternativeName>
</protein>
<comment type="function">
    <text evidence="8">Phosphorylation of dTMP to form dTDP in both de novo and salvage pathways of dTTP synthesis.</text>
</comment>
<dbReference type="InterPro" id="IPR039430">
    <property type="entry name" value="Thymidylate_kin-like_dom"/>
</dbReference>
<dbReference type="AlphaFoldDB" id="A0A7C5ELP5"/>
<evidence type="ECO:0000256" key="4">
    <source>
        <dbReference type="ARBA" id="ARBA00022741"/>
    </source>
</evidence>
<evidence type="ECO:0000256" key="6">
    <source>
        <dbReference type="ARBA" id="ARBA00022840"/>
    </source>
</evidence>
<dbReference type="InterPro" id="IPR027417">
    <property type="entry name" value="P-loop_NTPase"/>
</dbReference>
<reference evidence="10" key="1">
    <citation type="journal article" date="2020" name="mSystems">
        <title>Genome- and Community-Level Interaction Insights into Carbon Utilization and Element Cycling Functions of Hydrothermarchaeota in Hydrothermal Sediment.</title>
        <authorList>
            <person name="Zhou Z."/>
            <person name="Liu Y."/>
            <person name="Xu W."/>
            <person name="Pan J."/>
            <person name="Luo Z.H."/>
            <person name="Li M."/>
        </authorList>
    </citation>
    <scope>NUCLEOTIDE SEQUENCE [LARGE SCALE GENOMIC DNA]</scope>
    <source>
        <strain evidence="10">SpSt-853</strain>
    </source>
</reference>
<comment type="similarity">
    <text evidence="1 8">Belongs to the thymidylate kinase family.</text>
</comment>
<dbReference type="GO" id="GO:0006235">
    <property type="term" value="P:dTTP biosynthetic process"/>
    <property type="evidence" value="ECO:0007669"/>
    <property type="project" value="UniProtKB-UniRule"/>
</dbReference>
<evidence type="ECO:0000256" key="3">
    <source>
        <dbReference type="ARBA" id="ARBA00022727"/>
    </source>
</evidence>
<dbReference type="Pfam" id="PF02223">
    <property type="entry name" value="Thymidylate_kin"/>
    <property type="match status" value="1"/>
</dbReference>
<keyword evidence="4 8" id="KW-0547">Nucleotide-binding</keyword>
<feature type="domain" description="Thymidylate kinase-like" evidence="9">
    <location>
        <begin position="9"/>
        <end position="187"/>
    </location>
</feature>
<dbReference type="GO" id="GO:0004798">
    <property type="term" value="F:dTMP kinase activity"/>
    <property type="evidence" value="ECO:0007669"/>
    <property type="project" value="UniProtKB-UniRule"/>
</dbReference>
<dbReference type="GO" id="GO:0005524">
    <property type="term" value="F:ATP binding"/>
    <property type="evidence" value="ECO:0007669"/>
    <property type="project" value="UniProtKB-UniRule"/>
</dbReference>
<organism evidence="10">
    <name type="scientific">Desulfobacca acetoxidans</name>
    <dbReference type="NCBI Taxonomy" id="60893"/>
    <lineage>
        <taxon>Bacteria</taxon>
        <taxon>Pseudomonadati</taxon>
        <taxon>Thermodesulfobacteriota</taxon>
        <taxon>Desulfobaccia</taxon>
        <taxon>Desulfobaccales</taxon>
        <taxon>Desulfobaccaceae</taxon>
        <taxon>Desulfobacca</taxon>
    </lineage>
</organism>
<dbReference type="GO" id="GO:0006233">
    <property type="term" value="P:dTDP biosynthetic process"/>
    <property type="evidence" value="ECO:0007669"/>
    <property type="project" value="InterPro"/>
</dbReference>
<dbReference type="Gene3D" id="3.40.50.300">
    <property type="entry name" value="P-loop containing nucleotide triphosphate hydrolases"/>
    <property type="match status" value="1"/>
</dbReference>
<sequence length="204" mass="22553">MGRGFLIALEGVDGAGKTTMAAALAAVLARFGRRVVLTREPTSGVAGRRLREYLAGSRRHLPPTEELALFQEDRREHVEKTIRPALNRGWLVITDRYYYSSAAYQGALGLDPQQILAESELFAPRPDLVVLLQVPLEVALTRLAESRGKIIQLSEDRDYLERVAALYDTFKGAHIKRLEASGPSSEVLGRLLHLTLEALDTGPH</sequence>
<evidence type="ECO:0000256" key="8">
    <source>
        <dbReference type="HAMAP-Rule" id="MF_00165"/>
    </source>
</evidence>
<evidence type="ECO:0000256" key="7">
    <source>
        <dbReference type="ARBA" id="ARBA00048743"/>
    </source>
</evidence>
<dbReference type="EMBL" id="DTKJ01000032">
    <property type="protein sequence ID" value="HGZ11477.1"/>
    <property type="molecule type" value="Genomic_DNA"/>
</dbReference>
<gene>
    <name evidence="8 10" type="primary">tmk</name>
    <name evidence="10" type="ORF">ENW48_04600</name>
</gene>
<dbReference type="InterPro" id="IPR018095">
    <property type="entry name" value="Thymidylate_kin_CS"/>
</dbReference>
<accession>A0A7C5ELP5</accession>
<dbReference type="GO" id="GO:0006227">
    <property type="term" value="P:dUDP biosynthetic process"/>
    <property type="evidence" value="ECO:0007669"/>
    <property type="project" value="TreeGrafter"/>
</dbReference>
<dbReference type="SUPFAM" id="SSF52540">
    <property type="entry name" value="P-loop containing nucleoside triphosphate hydrolases"/>
    <property type="match status" value="1"/>
</dbReference>
<dbReference type="PROSITE" id="PS01331">
    <property type="entry name" value="THYMIDYLATE_KINASE"/>
    <property type="match status" value="1"/>
</dbReference>
<evidence type="ECO:0000256" key="2">
    <source>
        <dbReference type="ARBA" id="ARBA00022679"/>
    </source>
</evidence>
<evidence type="ECO:0000256" key="5">
    <source>
        <dbReference type="ARBA" id="ARBA00022777"/>
    </source>
</evidence>